<dbReference type="Pfam" id="PF20651">
    <property type="entry name" value="EXOC6_Sec15_N"/>
    <property type="match status" value="1"/>
</dbReference>
<comment type="subcellular location">
    <subcellularLocation>
        <location evidence="1">Cytoplasm</location>
        <location evidence="1">Cytosol</location>
    </subcellularLocation>
</comment>
<dbReference type="PROSITE" id="PS51259">
    <property type="entry name" value="MHD2"/>
    <property type="match status" value="1"/>
</dbReference>
<dbReference type="Gramene" id="AUR62044269-RA">
    <property type="protein sequence ID" value="AUR62044269-RA:cds"/>
    <property type="gene ID" value="AUR62044269"/>
</dbReference>
<dbReference type="InterPro" id="IPR048359">
    <property type="entry name" value="EXOC6_Sec15_N"/>
</dbReference>
<dbReference type="GO" id="GO:0006886">
    <property type="term" value="P:intracellular protein transport"/>
    <property type="evidence" value="ECO:0007669"/>
    <property type="project" value="InterPro"/>
</dbReference>
<dbReference type="SMR" id="A0A803NDS2"/>
<dbReference type="FunFam" id="1.10.357.30:FF:000002">
    <property type="entry name" value="Exocyst complex component"/>
    <property type="match status" value="1"/>
</dbReference>
<evidence type="ECO:0000256" key="8">
    <source>
        <dbReference type="SAM" id="MobiDB-lite"/>
    </source>
</evidence>
<sequence>MQSTKSRRRISPADGGENSSGADKQDQLLLSSAICNGEDLSPFVRKAFAAGKPDFLLHNLKAFTRSKESEIEEVCKAHYQDFILAVDDLRSLLSDVDDLKSSLSLSNAHLQSVAQPLLSSLDAFIEARNINNNLLMCLGSVKICVEIVELCARSNAHIENDQLYLALRCVDQIERNLLKIAPSSTLKRMLEKHIPAVRVYVEKKANKEFGDWLVEIRAVSRNLGQFAIGQASSARQREEELRMKQRQAEEQSRLSVRDCVYALEEEDDGLDLELKRENGVGMSMEGVSSMTPFLESHQTFFAQIAGFFIVEDRVLRTGGGLITKWEVENLWELAISKMCSVLEDQFSRMQTANHLLLIKDYVSLLGVSLRRFGYPVDALLDVLSKHRDKYHELLLSDCRKQITDAVNADKFEQMLMKKEYEYSMNVLAFQLQTSDITPAFPYVAPFSTTVPDCCRIVRSFIEDSVSFMSYGGQLDSYDVVKKYLDRLLSEVLDEALVKLIKTSVFGVSQAMQVAANMAVFERACDFFFKHAAQLSGIPLRMADRGKRLFPLKKSRDAAEEMLAGMIKVKIDGFMSLMENVNWLGDEPLQGGNEYVNEVIIFLETLVSTAQQILPPQVLKRVLQDVMSHISGKIIGALMGDLVKRFNVNAITGLDIDIQLLESFAESQGSILSEAEANELKLGLAESRQLVNLLLSNNPENFLNPVIREKTYNALDYRKVVTISEKLRDPSDRSFFATRGAKPNPKRKSLDALIKRLREVS</sequence>
<dbReference type="GO" id="GO:0009860">
    <property type="term" value="P:pollen tube growth"/>
    <property type="evidence" value="ECO:0007669"/>
    <property type="project" value="UniProtKB-ARBA"/>
</dbReference>
<accession>A0A803NDS2</accession>
<dbReference type="GO" id="GO:0000145">
    <property type="term" value="C:exocyst"/>
    <property type="evidence" value="ECO:0007669"/>
    <property type="project" value="UniProtKB-UniRule"/>
</dbReference>
<dbReference type="AlphaFoldDB" id="A0A803NDS2"/>
<dbReference type="Proteomes" id="UP000596660">
    <property type="component" value="Unplaced"/>
</dbReference>
<dbReference type="GO" id="GO:0005829">
    <property type="term" value="C:cytosol"/>
    <property type="evidence" value="ECO:0007669"/>
    <property type="project" value="UniProtKB-SubCell"/>
</dbReference>
<name>A0A803NDS2_CHEQI</name>
<dbReference type="InterPro" id="IPR014772">
    <property type="entry name" value="Munc13_dom-2"/>
</dbReference>
<evidence type="ECO:0000256" key="4">
    <source>
        <dbReference type="ARBA" id="ARBA00022483"/>
    </source>
</evidence>
<evidence type="ECO:0000256" key="7">
    <source>
        <dbReference type="PIRNR" id="PIRNR025007"/>
    </source>
</evidence>
<evidence type="ECO:0000313" key="10">
    <source>
        <dbReference type="EnsemblPlants" id="AUR62044269-RA:cds"/>
    </source>
</evidence>
<reference evidence="10" key="2">
    <citation type="submission" date="2021-03" db="UniProtKB">
        <authorList>
            <consortium name="EnsemblPlants"/>
        </authorList>
    </citation>
    <scope>IDENTIFICATION</scope>
</reference>
<dbReference type="InterPro" id="IPR042044">
    <property type="entry name" value="EXOC6PINT-1/Sec15/Tip20_C_dom2"/>
</dbReference>
<dbReference type="GO" id="GO:0090522">
    <property type="term" value="P:vesicle tethering involved in exocytosis"/>
    <property type="evidence" value="ECO:0007669"/>
    <property type="project" value="UniProtKB-UniRule"/>
</dbReference>
<dbReference type="Gene3D" id="1.10.357.30">
    <property type="entry name" value="Exocyst complex subunit Sec15 C-terminal domain, N-terminal subdomain"/>
    <property type="match status" value="1"/>
</dbReference>
<feature type="region of interest" description="Disordered" evidence="8">
    <location>
        <begin position="1"/>
        <end position="23"/>
    </location>
</feature>
<dbReference type="InterPro" id="IPR046361">
    <property type="entry name" value="EXOC6/Sec15_C"/>
</dbReference>
<evidence type="ECO:0000256" key="1">
    <source>
        <dbReference type="ARBA" id="ARBA00004514"/>
    </source>
</evidence>
<dbReference type="InterPro" id="IPR042045">
    <property type="entry name" value="EXOC6/Sec15_C_dom1"/>
</dbReference>
<dbReference type="Pfam" id="PF04091">
    <property type="entry name" value="Sec15_C"/>
    <property type="match status" value="1"/>
</dbReference>
<keyword evidence="3 7" id="KW-0813">Transport</keyword>
<evidence type="ECO:0000259" key="9">
    <source>
        <dbReference type="PROSITE" id="PS51259"/>
    </source>
</evidence>
<dbReference type="Gene3D" id="1.20.58.670">
    <property type="entry name" value="Dsl1p vesicle tethering complex, Tip20p subunit, domain D"/>
    <property type="match status" value="1"/>
</dbReference>
<organism evidence="10 11">
    <name type="scientific">Chenopodium quinoa</name>
    <name type="common">Quinoa</name>
    <dbReference type="NCBI Taxonomy" id="63459"/>
    <lineage>
        <taxon>Eukaryota</taxon>
        <taxon>Viridiplantae</taxon>
        <taxon>Streptophyta</taxon>
        <taxon>Embryophyta</taxon>
        <taxon>Tracheophyta</taxon>
        <taxon>Spermatophyta</taxon>
        <taxon>Magnoliopsida</taxon>
        <taxon>eudicotyledons</taxon>
        <taxon>Gunneridae</taxon>
        <taxon>Pentapetalae</taxon>
        <taxon>Caryophyllales</taxon>
        <taxon>Chenopodiaceae</taxon>
        <taxon>Chenopodioideae</taxon>
        <taxon>Atripliceae</taxon>
        <taxon>Chenopodium</taxon>
    </lineage>
</organism>
<dbReference type="EnsemblPlants" id="AUR62044269-RA">
    <property type="protein sequence ID" value="AUR62044269-RA:cds"/>
    <property type="gene ID" value="AUR62044269"/>
</dbReference>
<keyword evidence="5" id="KW-0963">Cytoplasm</keyword>
<keyword evidence="11" id="KW-1185">Reference proteome</keyword>
<protein>
    <recommendedName>
        <fullName evidence="7">Exocyst complex component</fullName>
    </recommendedName>
</protein>
<dbReference type="PIRSF" id="PIRSF025007">
    <property type="entry name" value="Sec15"/>
    <property type="match status" value="1"/>
</dbReference>
<evidence type="ECO:0000256" key="6">
    <source>
        <dbReference type="ARBA" id="ARBA00053307"/>
    </source>
</evidence>
<dbReference type="PANTHER" id="PTHR12702">
    <property type="entry name" value="SEC15"/>
    <property type="match status" value="1"/>
</dbReference>
<comment type="similarity">
    <text evidence="2 7">Belongs to the SEC15 family.</text>
</comment>
<dbReference type="GO" id="GO:0060321">
    <property type="term" value="P:acceptance of pollen"/>
    <property type="evidence" value="ECO:0007669"/>
    <property type="project" value="UniProtKB-ARBA"/>
</dbReference>
<feature type="compositionally biased region" description="Basic residues" evidence="8">
    <location>
        <begin position="1"/>
        <end position="10"/>
    </location>
</feature>
<dbReference type="GO" id="GO:0016020">
    <property type="term" value="C:membrane"/>
    <property type="evidence" value="ECO:0007669"/>
    <property type="project" value="TreeGrafter"/>
</dbReference>
<dbReference type="OMA" id="MEVEFLW"/>
<evidence type="ECO:0000313" key="11">
    <source>
        <dbReference type="Proteomes" id="UP000596660"/>
    </source>
</evidence>
<evidence type="ECO:0000256" key="2">
    <source>
        <dbReference type="ARBA" id="ARBA00007944"/>
    </source>
</evidence>
<dbReference type="GO" id="GO:0006893">
    <property type="term" value="P:Golgi to plasma membrane transport"/>
    <property type="evidence" value="ECO:0007669"/>
    <property type="project" value="TreeGrafter"/>
</dbReference>
<dbReference type="GO" id="GO:0009846">
    <property type="term" value="P:pollen germination"/>
    <property type="evidence" value="ECO:0007669"/>
    <property type="project" value="UniProtKB-ARBA"/>
</dbReference>
<evidence type="ECO:0000256" key="5">
    <source>
        <dbReference type="ARBA" id="ARBA00022490"/>
    </source>
</evidence>
<dbReference type="FunFam" id="1.20.58.670:FF:000002">
    <property type="entry name" value="Exocyst complex component"/>
    <property type="match status" value="1"/>
</dbReference>
<reference evidence="10" key="1">
    <citation type="journal article" date="2017" name="Nature">
        <title>The genome of Chenopodium quinoa.</title>
        <authorList>
            <person name="Jarvis D.E."/>
            <person name="Ho Y.S."/>
            <person name="Lightfoot D.J."/>
            <person name="Schmoeckel S.M."/>
            <person name="Li B."/>
            <person name="Borm T.J.A."/>
            <person name="Ohyanagi H."/>
            <person name="Mineta K."/>
            <person name="Michell C.T."/>
            <person name="Saber N."/>
            <person name="Kharbatia N.M."/>
            <person name="Rupper R.R."/>
            <person name="Sharp A.R."/>
            <person name="Dally N."/>
            <person name="Boughton B.A."/>
            <person name="Woo Y.H."/>
            <person name="Gao G."/>
            <person name="Schijlen E.G.W.M."/>
            <person name="Guo X."/>
            <person name="Momin A.A."/>
            <person name="Negrao S."/>
            <person name="Al-Babili S."/>
            <person name="Gehring C."/>
            <person name="Roessner U."/>
            <person name="Jung C."/>
            <person name="Murphy K."/>
            <person name="Arold S.T."/>
            <person name="Gojobori T."/>
            <person name="van der Linden C.G."/>
            <person name="van Loo E.N."/>
            <person name="Jellen E.N."/>
            <person name="Maughan P.J."/>
            <person name="Tester M."/>
        </authorList>
    </citation>
    <scope>NUCLEOTIDE SEQUENCE [LARGE SCALE GENOMIC DNA]</scope>
    <source>
        <strain evidence="10">cv. PI 614886</strain>
    </source>
</reference>
<feature type="domain" description="MHD2" evidence="9">
    <location>
        <begin position="592"/>
        <end position="705"/>
    </location>
</feature>
<dbReference type="InterPro" id="IPR007225">
    <property type="entry name" value="EXOC6/Sec15"/>
</dbReference>
<evidence type="ECO:0000256" key="3">
    <source>
        <dbReference type="ARBA" id="ARBA00022448"/>
    </source>
</evidence>
<proteinExistence type="inferred from homology"/>
<comment type="function">
    <text evidence="6">Component of the exocyst complex involved in the docking of exocytic vesicles with fusion sites on the plasma membrane during regulated or polarized secretion. Involved in polarized cell growth and organ morphogenesis. During cytokinesis, involved in cell plate initiation, cell plate maturation and formation of new primary cell wall.</text>
</comment>
<dbReference type="PANTHER" id="PTHR12702:SF1">
    <property type="entry name" value="EXOCYST COMPLEX COMPONENT SEC15B"/>
    <property type="match status" value="1"/>
</dbReference>
<keyword evidence="4 7" id="KW-0268">Exocytosis</keyword>